<dbReference type="Gene3D" id="3.90.550.10">
    <property type="entry name" value="Spore Coat Polysaccharide Biosynthesis Protein SpsA, Chain A"/>
    <property type="match status" value="1"/>
</dbReference>
<name>A0AB73AGX2_BACFG</name>
<reference evidence="2 3" key="1">
    <citation type="submission" date="2014-02" db="EMBL/GenBank/DDBJ databases">
        <authorList>
            <person name="Sears C."/>
            <person name="Carroll K."/>
            <person name="Sack B.R."/>
            <person name="Qadri F."/>
            <person name="Myers L.L."/>
            <person name="Chung G.-T."/>
            <person name="Escheverria P."/>
            <person name="Fraser C.M."/>
            <person name="Sadzewicz L."/>
            <person name="Shefchek K.A."/>
            <person name="Tallon L."/>
            <person name="Das S.P."/>
            <person name="Daugherty S."/>
            <person name="Mongodin E.F."/>
        </authorList>
    </citation>
    <scope>NUCLEOTIDE SEQUENCE [LARGE SCALE GENOMIC DNA]</scope>
    <source>
        <strain evidence="2 3">3783N1-6</strain>
    </source>
</reference>
<dbReference type="RefSeq" id="WP_008769893.1">
    <property type="nucleotide sequence ID" value="NZ_JGEU01000043.1"/>
</dbReference>
<evidence type="ECO:0000313" key="3">
    <source>
        <dbReference type="Proteomes" id="UP000021175"/>
    </source>
</evidence>
<accession>A0AB73AGX2</accession>
<protein>
    <submittedName>
        <fullName evidence="2">Glycosyl transferase 2 family protein</fullName>
    </submittedName>
</protein>
<dbReference type="AlphaFoldDB" id="A0AB73AGX2"/>
<proteinExistence type="predicted"/>
<dbReference type="CDD" id="cd04186">
    <property type="entry name" value="GT_2_like_c"/>
    <property type="match status" value="1"/>
</dbReference>
<sequence>MGVSIIIVNYNTKDLLVSCIESIRKYCLRTPYEIIVVDNASTDDSVNELLKVDPNVVLISNLENKGFGTANNQGVRIAMYDYIFLLNSDTILESDVIANLELFMNDHIDCAGVTPRILFPDRTEQNTYGNFPTSTFFTLNSLGIIELLSNNIKRKFSIGLPVDFERTRKVPHILGVAMFLRKSIFDLVGGFDENFFLYFEETDLCYRISQLGYSFFVIPNLYILHFLSKSSPTNVFKTKHLLRSRLYYFKKHRLRGFWIIKTLSFMKLIMLSIIKRDFNYLHLLVKIQKI</sequence>
<dbReference type="InterPro" id="IPR029044">
    <property type="entry name" value="Nucleotide-diphossugar_trans"/>
</dbReference>
<evidence type="ECO:0000259" key="1">
    <source>
        <dbReference type="Pfam" id="PF00535"/>
    </source>
</evidence>
<comment type="caution">
    <text evidence="2">The sequence shown here is derived from an EMBL/GenBank/DDBJ whole genome shotgun (WGS) entry which is preliminary data.</text>
</comment>
<dbReference type="PANTHER" id="PTHR43179:SF7">
    <property type="entry name" value="RHAMNOSYLTRANSFERASE WBBL"/>
    <property type="match status" value="1"/>
</dbReference>
<dbReference type="Proteomes" id="UP000021175">
    <property type="component" value="Unassembled WGS sequence"/>
</dbReference>
<feature type="domain" description="Glycosyltransferase 2-like" evidence="1">
    <location>
        <begin position="4"/>
        <end position="145"/>
    </location>
</feature>
<evidence type="ECO:0000313" key="2">
    <source>
        <dbReference type="EMBL" id="EYB08410.1"/>
    </source>
</evidence>
<dbReference type="Pfam" id="PF00535">
    <property type="entry name" value="Glycos_transf_2"/>
    <property type="match status" value="1"/>
</dbReference>
<dbReference type="SUPFAM" id="SSF53448">
    <property type="entry name" value="Nucleotide-diphospho-sugar transferases"/>
    <property type="match status" value="1"/>
</dbReference>
<dbReference type="InterPro" id="IPR001173">
    <property type="entry name" value="Glyco_trans_2-like"/>
</dbReference>
<organism evidence="2 3">
    <name type="scientific">Bacteroides fragilis str. 3783N1-6</name>
    <dbReference type="NCBI Taxonomy" id="1339310"/>
    <lineage>
        <taxon>Bacteria</taxon>
        <taxon>Pseudomonadati</taxon>
        <taxon>Bacteroidota</taxon>
        <taxon>Bacteroidia</taxon>
        <taxon>Bacteroidales</taxon>
        <taxon>Bacteroidaceae</taxon>
        <taxon>Bacteroides</taxon>
    </lineage>
</organism>
<keyword evidence="2" id="KW-0808">Transferase</keyword>
<dbReference type="PANTHER" id="PTHR43179">
    <property type="entry name" value="RHAMNOSYLTRANSFERASE WBBL"/>
    <property type="match status" value="1"/>
</dbReference>
<dbReference type="EMBL" id="JGEU01000043">
    <property type="protein sequence ID" value="EYB08410.1"/>
    <property type="molecule type" value="Genomic_DNA"/>
</dbReference>
<dbReference type="GO" id="GO:0016740">
    <property type="term" value="F:transferase activity"/>
    <property type="evidence" value="ECO:0007669"/>
    <property type="project" value="UniProtKB-KW"/>
</dbReference>
<gene>
    <name evidence="2" type="ORF">M119_3640</name>
</gene>